<name>W1NPD8_AMBTC</name>
<dbReference type="HOGENOM" id="CLU_1857955_0_0_1"/>
<dbReference type="EMBL" id="KI395324">
    <property type="protein sequence ID" value="ERM98516.1"/>
    <property type="molecule type" value="Genomic_DNA"/>
</dbReference>
<evidence type="ECO:0000313" key="2">
    <source>
        <dbReference type="Proteomes" id="UP000017836"/>
    </source>
</evidence>
<proteinExistence type="predicted"/>
<protein>
    <recommendedName>
        <fullName evidence="3">Aminotransferase-like plant mobile domain-containing protein</fullName>
    </recommendedName>
</protein>
<dbReference type="AlphaFoldDB" id="W1NPD8"/>
<keyword evidence="2" id="KW-1185">Reference proteome</keyword>
<dbReference type="InterPro" id="IPR044824">
    <property type="entry name" value="MAIN-like"/>
</dbReference>
<dbReference type="PANTHER" id="PTHR46033:SF1">
    <property type="entry name" value="PROTEIN MAIN-LIKE 2"/>
    <property type="match status" value="1"/>
</dbReference>
<organism evidence="1 2">
    <name type="scientific">Amborella trichopoda</name>
    <dbReference type="NCBI Taxonomy" id="13333"/>
    <lineage>
        <taxon>Eukaryota</taxon>
        <taxon>Viridiplantae</taxon>
        <taxon>Streptophyta</taxon>
        <taxon>Embryophyta</taxon>
        <taxon>Tracheophyta</taxon>
        <taxon>Spermatophyta</taxon>
        <taxon>Magnoliopsida</taxon>
        <taxon>Amborellales</taxon>
        <taxon>Amborellaceae</taxon>
        <taxon>Amborella</taxon>
    </lineage>
</organism>
<evidence type="ECO:0000313" key="1">
    <source>
        <dbReference type="EMBL" id="ERM98516.1"/>
    </source>
</evidence>
<reference evidence="2" key="1">
    <citation type="journal article" date="2013" name="Science">
        <title>The Amborella genome and the evolution of flowering plants.</title>
        <authorList>
            <consortium name="Amborella Genome Project"/>
        </authorList>
    </citation>
    <scope>NUCLEOTIDE SEQUENCE [LARGE SCALE GENOMIC DNA]</scope>
</reference>
<accession>W1NPD8</accession>
<sequence length="163" mass="18721">MIEDELEVFREEVDLTIDHAPLSYRSSPFVSGLGNQAAWGPAIVGWLYYHICCVTRGARYLRGCAIFLQVRAWEHITIPRPLPGRLVPSFPTIHCWLYRVWDSERLPSRLYYSLFLDTQAVGEIDWTPMRVELVPTVYASSSQAFKTTAHLSCMFLVMFTFPG</sequence>
<dbReference type="Proteomes" id="UP000017836">
    <property type="component" value="Unassembled WGS sequence"/>
</dbReference>
<evidence type="ECO:0008006" key="3">
    <source>
        <dbReference type="Google" id="ProtNLM"/>
    </source>
</evidence>
<gene>
    <name evidence="1" type="ORF">AMTR_s00113p00028160</name>
</gene>
<dbReference type="Gramene" id="ERM98516">
    <property type="protein sequence ID" value="ERM98516"/>
    <property type="gene ID" value="AMTR_s00113p00028160"/>
</dbReference>
<dbReference type="GO" id="GO:0010073">
    <property type="term" value="P:meristem maintenance"/>
    <property type="evidence" value="ECO:0007669"/>
    <property type="project" value="InterPro"/>
</dbReference>
<dbReference type="PANTHER" id="PTHR46033">
    <property type="entry name" value="PROTEIN MAIN-LIKE 2"/>
    <property type="match status" value="1"/>
</dbReference>